<dbReference type="Proteomes" id="UP000198994">
    <property type="component" value="Unassembled WGS sequence"/>
</dbReference>
<dbReference type="EMBL" id="FNAV01000016">
    <property type="protein sequence ID" value="SDF29578.1"/>
    <property type="molecule type" value="Genomic_DNA"/>
</dbReference>
<proteinExistence type="predicted"/>
<reference evidence="4" key="1">
    <citation type="submission" date="2016-10" db="EMBL/GenBank/DDBJ databases">
        <authorList>
            <person name="Varghese N."/>
            <person name="Submissions S."/>
        </authorList>
    </citation>
    <scope>NUCLEOTIDE SEQUENCE [LARGE SCALE GENOMIC DNA]</scope>
    <source>
        <strain evidence="4">DSM 10146</strain>
    </source>
</reference>
<evidence type="ECO:0000313" key="3">
    <source>
        <dbReference type="EMBL" id="SDF29578.1"/>
    </source>
</evidence>
<dbReference type="PANTHER" id="PTHR13847">
    <property type="entry name" value="SARCOSINE DEHYDROGENASE-RELATED"/>
    <property type="match status" value="1"/>
</dbReference>
<accession>A0A1G7JX82</accession>
<dbReference type="Gene3D" id="3.30.9.10">
    <property type="entry name" value="D-Amino Acid Oxidase, subunit A, domain 2"/>
    <property type="match status" value="1"/>
</dbReference>
<dbReference type="GO" id="GO:0016491">
    <property type="term" value="F:oxidoreductase activity"/>
    <property type="evidence" value="ECO:0007669"/>
    <property type="project" value="UniProtKB-KW"/>
</dbReference>
<name>A0A1G7JX82_9RHOB</name>
<dbReference type="STRING" id="282683.SAMN04488105_116106"/>
<organism evidence="3 4">
    <name type="scientific">Salipiger thiooxidans</name>
    <dbReference type="NCBI Taxonomy" id="282683"/>
    <lineage>
        <taxon>Bacteria</taxon>
        <taxon>Pseudomonadati</taxon>
        <taxon>Pseudomonadota</taxon>
        <taxon>Alphaproteobacteria</taxon>
        <taxon>Rhodobacterales</taxon>
        <taxon>Roseobacteraceae</taxon>
        <taxon>Salipiger</taxon>
    </lineage>
</organism>
<dbReference type="PANTHER" id="PTHR13847:SF281">
    <property type="entry name" value="FAD DEPENDENT OXIDOREDUCTASE DOMAIN-CONTAINING PROTEIN"/>
    <property type="match status" value="1"/>
</dbReference>
<dbReference type="AlphaFoldDB" id="A0A1G7JX82"/>
<keyword evidence="1" id="KW-0560">Oxidoreductase</keyword>
<protein>
    <submittedName>
        <fullName evidence="3">Gamma-glutamylputrescine oxidase</fullName>
    </submittedName>
</protein>
<evidence type="ECO:0000313" key="4">
    <source>
        <dbReference type="Proteomes" id="UP000198994"/>
    </source>
</evidence>
<dbReference type="InterPro" id="IPR036188">
    <property type="entry name" value="FAD/NAD-bd_sf"/>
</dbReference>
<sequence length="433" mass="46643">MDLLFSNDRHGHYPESWYAATAMTLDAFPALEGETRADVCIVGAGYTGLSAALHMAEAGLDVVLLEAHRVGFGASGRNGGQLGSGQRVDQLSLEAMIGREDARKYWDLGEEAKDLVRDLIARHGIDCHLRDGVAWCGSRPGEVAHLHEYADHMAEHYGYGIEKHGAESFHAICPSSDYKGGVVDMGAAHLHPLRLAQGLAKAAAGAGARLFERSVVTSVEDGADCVVRCERGSVRTAHVVYAGNGYLGRLQPKVARRVMPINNFIVATEPLGPRAAEVLTRDVAVADSRHVVNYFRLSHDGRLLFGGGENYGYRFPRDIAAKVRKPMLEIFPHLKDVRLDYAWGGTLGITMKRLPFLARLAPNVLSASGYSGHGVGTAVHAGRLLAEAVRGQSLGFDAMAALPTPPFPGGASLQTPLLTLAMTWYALRDRVGF</sequence>
<dbReference type="InterPro" id="IPR006076">
    <property type="entry name" value="FAD-dep_OxRdtase"/>
</dbReference>
<keyword evidence="4" id="KW-1185">Reference proteome</keyword>
<dbReference type="OrthoDB" id="9806601at2"/>
<dbReference type="Pfam" id="PF01266">
    <property type="entry name" value="DAO"/>
    <property type="match status" value="1"/>
</dbReference>
<dbReference type="RefSeq" id="WP_089962823.1">
    <property type="nucleotide sequence ID" value="NZ_FNAV01000016.1"/>
</dbReference>
<evidence type="ECO:0000259" key="2">
    <source>
        <dbReference type="Pfam" id="PF01266"/>
    </source>
</evidence>
<dbReference type="SUPFAM" id="SSF51905">
    <property type="entry name" value="FAD/NAD(P)-binding domain"/>
    <property type="match status" value="1"/>
</dbReference>
<dbReference type="Gene3D" id="3.50.50.60">
    <property type="entry name" value="FAD/NAD(P)-binding domain"/>
    <property type="match status" value="1"/>
</dbReference>
<dbReference type="GO" id="GO:0005737">
    <property type="term" value="C:cytoplasm"/>
    <property type="evidence" value="ECO:0007669"/>
    <property type="project" value="TreeGrafter"/>
</dbReference>
<gene>
    <name evidence="3" type="ORF">SAMN04488105_116106</name>
</gene>
<feature type="domain" description="FAD dependent oxidoreductase" evidence="2">
    <location>
        <begin position="38"/>
        <end position="387"/>
    </location>
</feature>
<evidence type="ECO:0000256" key="1">
    <source>
        <dbReference type="ARBA" id="ARBA00023002"/>
    </source>
</evidence>